<feature type="transmembrane region" description="Helical" evidence="2">
    <location>
        <begin position="583"/>
        <end position="601"/>
    </location>
</feature>
<feature type="compositionally biased region" description="Basic residues" evidence="1">
    <location>
        <begin position="759"/>
        <end position="769"/>
    </location>
</feature>
<reference evidence="5 6" key="1">
    <citation type="journal article" date="2022" name="bioRxiv">
        <title>Genomics of Preaxostyla Flagellates Illuminates Evolutionary Transitions and the Path Towards Mitochondrial Loss.</title>
        <authorList>
            <person name="Novak L.V.F."/>
            <person name="Treitli S.C."/>
            <person name="Pyrih J."/>
            <person name="Halakuc P."/>
            <person name="Pipaliya S.V."/>
            <person name="Vacek V."/>
            <person name="Brzon O."/>
            <person name="Soukal P."/>
            <person name="Eme L."/>
            <person name="Dacks J.B."/>
            <person name="Karnkowska A."/>
            <person name="Elias M."/>
            <person name="Hampl V."/>
        </authorList>
    </citation>
    <scope>NUCLEOTIDE SEQUENCE [LARGE SCALE GENOMIC DNA]</scope>
    <source>
        <strain evidence="5">NAU3</strain>
        <tissue evidence="5">Gut</tissue>
    </source>
</reference>
<feature type="region of interest" description="Disordered" evidence="1">
    <location>
        <begin position="608"/>
        <end position="668"/>
    </location>
</feature>
<feature type="transmembrane region" description="Helical" evidence="2">
    <location>
        <begin position="843"/>
        <end position="863"/>
    </location>
</feature>
<evidence type="ECO:0000256" key="1">
    <source>
        <dbReference type="SAM" id="MobiDB-lite"/>
    </source>
</evidence>
<keyword evidence="2" id="KW-0472">Membrane</keyword>
<feature type="domain" description="Calcineurin-like phosphoesterase" evidence="4">
    <location>
        <begin position="57"/>
        <end position="172"/>
    </location>
</feature>
<dbReference type="PANTHER" id="PTHR14795">
    <property type="entry name" value="HELICASE RELATED"/>
    <property type="match status" value="1"/>
</dbReference>
<dbReference type="InterPro" id="IPR004843">
    <property type="entry name" value="Calcineurin-like_PHP"/>
</dbReference>
<name>A0ABQ9XCE5_9EUKA</name>
<feature type="signal peptide" evidence="3">
    <location>
        <begin position="1"/>
        <end position="23"/>
    </location>
</feature>
<gene>
    <name evidence="5" type="ORF">BLNAU_15984</name>
</gene>
<comment type="caution">
    <text evidence="5">The sequence shown here is derived from an EMBL/GenBank/DDBJ whole genome shotgun (WGS) entry which is preliminary data.</text>
</comment>
<evidence type="ECO:0000259" key="4">
    <source>
        <dbReference type="Pfam" id="PF00149"/>
    </source>
</evidence>
<dbReference type="PANTHER" id="PTHR14795:SF0">
    <property type="entry name" value="TRANSMEMBRANE PROTEIN 62"/>
    <property type="match status" value="1"/>
</dbReference>
<accession>A0ABQ9XCE5</accession>
<feature type="compositionally biased region" description="Low complexity" evidence="1">
    <location>
        <begin position="770"/>
        <end position="786"/>
    </location>
</feature>
<dbReference type="Proteomes" id="UP001281761">
    <property type="component" value="Unassembled WGS sequence"/>
</dbReference>
<evidence type="ECO:0000313" key="5">
    <source>
        <dbReference type="EMBL" id="KAK2949064.1"/>
    </source>
</evidence>
<feature type="transmembrane region" description="Helical" evidence="2">
    <location>
        <begin position="902"/>
        <end position="924"/>
    </location>
</feature>
<feature type="compositionally biased region" description="Basic residues" evidence="1">
    <location>
        <begin position="626"/>
        <end position="662"/>
    </location>
</feature>
<evidence type="ECO:0000313" key="6">
    <source>
        <dbReference type="Proteomes" id="UP001281761"/>
    </source>
</evidence>
<feature type="region of interest" description="Disordered" evidence="1">
    <location>
        <begin position="759"/>
        <end position="786"/>
    </location>
</feature>
<dbReference type="EMBL" id="JARBJD010000163">
    <property type="protein sequence ID" value="KAK2949064.1"/>
    <property type="molecule type" value="Genomic_DNA"/>
</dbReference>
<feature type="transmembrane region" description="Helical" evidence="2">
    <location>
        <begin position="984"/>
        <end position="1004"/>
    </location>
</feature>
<dbReference type="InterPro" id="IPR029052">
    <property type="entry name" value="Metallo-depent_PP-like"/>
</dbReference>
<protein>
    <recommendedName>
        <fullName evidence="4">Calcineurin-like phosphoesterase domain-containing protein</fullName>
    </recommendedName>
</protein>
<evidence type="ECO:0000256" key="3">
    <source>
        <dbReference type="SAM" id="SignalP"/>
    </source>
</evidence>
<sequence length="1038" mass="117808">MLCFCASLFWFLLSIISFGIAHSRIYLNRAPQLFPEDAAKICTPDAVLADQVTGIATFMHISDIHVSARFISGQEWESFVSEIVERLIKPDKVVVSGDLVHQMSGRKTMHNDTEWEEYYRPISSRDWGKCDFWMDMRGNHDSVGIINSFTDDDRFRFYSSCGPQLKYLVSNSIPIEPDPLFLPQYATNPTISLILLDTILEPSLVQPCGYMAGYPQCGSGDIGVLERRSEFFEALRKMNTNNSLGTFIFTHGSLLSMNEPLRSDLLELLRGQRPELRPIFGLLNGHIHGTNIARSIYTRSPSHKHHFTKASHELNVGAFSTRRAARLFFVDHGIVGFRDADWTNEKWKWKSNNESRDSTPHSSPTRLWIENSIQKPEANLSLTQPDFAFAVVLNPPTTSQITSRSQWSIVQNSTHIRVLLYSHVEITKARVVIFPGKHNSYPDSSIPEPFWLFQRKEEEEGRWFVLRRAKGEPGQTNSRPLFVAEWNPKSFVEHPVYTMFVILESDLHHKPRLSSSFSGSFTSLSTPQKQILLPLSPLTYTSPPHTFSVTGHTTIPSATLFRFIFQLPATQMVPMTNRIQTDILVGVFVAARFLGLVGYFLEKVKTRQVGPTQNKPIMGKTDTAKTLKRRRAHQKKQQSKTTKKKKRNTTHLSNKHQTRSHHNTTSAHPPFTVVMSRIHKTLNEVVSNPTPLLSTADINPSNPRSLFSSLVAFGSRLHLDTVVPFLVYLLPYTFAEKLDRFRRRILSYRIVRKSIRQKRKEFSKKRKQTPPKSESDIPSSPSPIPTSTTPLPLSGFASRNSQHFLSDLVSLGILSPDPPTFSLSRPHPKFSVRFCQFLVLELYPYYHLPLSVFFLVTVGYFVAPHVPLVSGHPVPPIKPIKLYIRKNEQGGSWNKDTDTGQVYWMMFLSFAIMPTVAVVAHWWAGSNQTKTRTAKRIGSRQDEYQIHISPHKRKPTSSLLQTLFSPSSELTPPKFTRSFLPLPLSLFYSVMSITIIGVNISLLSSMGASFVFSTIAIPSLFIVGYLHIAAYHSACRPR</sequence>
<keyword evidence="3" id="KW-0732">Signal</keyword>
<dbReference type="SUPFAM" id="SSF56300">
    <property type="entry name" value="Metallo-dependent phosphatases"/>
    <property type="match status" value="1"/>
</dbReference>
<keyword evidence="2" id="KW-1133">Transmembrane helix</keyword>
<keyword evidence="6" id="KW-1185">Reference proteome</keyword>
<keyword evidence="2" id="KW-0812">Transmembrane</keyword>
<dbReference type="Gene3D" id="3.60.21.10">
    <property type="match status" value="1"/>
</dbReference>
<feature type="transmembrane region" description="Helical" evidence="2">
    <location>
        <begin position="1010"/>
        <end position="1031"/>
    </location>
</feature>
<dbReference type="Pfam" id="PF00149">
    <property type="entry name" value="Metallophos"/>
    <property type="match status" value="1"/>
</dbReference>
<feature type="chain" id="PRO_5046657806" description="Calcineurin-like phosphoesterase domain-containing protein" evidence="3">
    <location>
        <begin position="24"/>
        <end position="1038"/>
    </location>
</feature>
<proteinExistence type="predicted"/>
<evidence type="ECO:0000256" key="2">
    <source>
        <dbReference type="SAM" id="Phobius"/>
    </source>
</evidence>
<organism evidence="5 6">
    <name type="scientific">Blattamonas nauphoetae</name>
    <dbReference type="NCBI Taxonomy" id="2049346"/>
    <lineage>
        <taxon>Eukaryota</taxon>
        <taxon>Metamonada</taxon>
        <taxon>Preaxostyla</taxon>
        <taxon>Oxymonadida</taxon>
        <taxon>Blattamonas</taxon>
    </lineage>
</organism>